<organism evidence="2 3">
    <name type="scientific">Cupriavidus oxalaticus</name>
    <dbReference type="NCBI Taxonomy" id="96344"/>
    <lineage>
        <taxon>Bacteria</taxon>
        <taxon>Pseudomonadati</taxon>
        <taxon>Pseudomonadota</taxon>
        <taxon>Betaproteobacteria</taxon>
        <taxon>Burkholderiales</taxon>
        <taxon>Burkholderiaceae</taxon>
        <taxon>Cupriavidus</taxon>
    </lineage>
</organism>
<sequence length="134" mass="14537">MSNTRPDFRAGGPPRHAAILLRTGCADLIEAADMLRQRPTRQAGYMHADRFDITNKKLAKGVGSIHAQKGRLPQIPPCPTTTSPSGSVWPEMHPIFGSARTLEHDSQSTSPGGSGCCSHSYVLPKGKDMRQIYP</sequence>
<name>A0A4P7LVF0_9BURK</name>
<reference evidence="2 3" key="1">
    <citation type="submission" date="2019-03" db="EMBL/GenBank/DDBJ databases">
        <title>Efficiently degradation of phenoxyalkanoic acid herbicides by Cupriavidus oxalaticus strain X32.</title>
        <authorList>
            <person name="Sheng X."/>
        </authorList>
    </citation>
    <scope>NUCLEOTIDE SEQUENCE [LARGE SCALE GENOMIC DNA]</scope>
    <source>
        <strain evidence="2 3">X32</strain>
        <plasmid evidence="2 3">unnamed4</plasmid>
    </source>
</reference>
<dbReference type="Proteomes" id="UP000295294">
    <property type="component" value="Plasmid unnamed4"/>
</dbReference>
<feature type="region of interest" description="Disordered" evidence="1">
    <location>
        <begin position="64"/>
        <end position="120"/>
    </location>
</feature>
<keyword evidence="2" id="KW-0614">Plasmid</keyword>
<dbReference type="KEGG" id="cox:E0W60_36315"/>
<evidence type="ECO:0000256" key="1">
    <source>
        <dbReference type="SAM" id="MobiDB-lite"/>
    </source>
</evidence>
<proteinExistence type="predicted"/>
<dbReference type="EMBL" id="CP038639">
    <property type="protein sequence ID" value="QBY56451.1"/>
    <property type="molecule type" value="Genomic_DNA"/>
</dbReference>
<evidence type="ECO:0000313" key="3">
    <source>
        <dbReference type="Proteomes" id="UP000295294"/>
    </source>
</evidence>
<geneLocation type="plasmid" evidence="2">
    <name>unnamed4</name>
</geneLocation>
<dbReference type="OrthoDB" id="10000041at2"/>
<accession>A0A4P7LVF0</accession>
<evidence type="ECO:0000313" key="2">
    <source>
        <dbReference type="EMBL" id="QBY56451.1"/>
    </source>
</evidence>
<gene>
    <name evidence="2" type="ORF">E0W60_36315</name>
</gene>
<protein>
    <submittedName>
        <fullName evidence="2">Uncharacterized protein</fullName>
    </submittedName>
</protein>
<dbReference type="AlphaFoldDB" id="A0A4P7LVF0"/>